<evidence type="ECO:0000256" key="6">
    <source>
        <dbReference type="SAM" id="Phobius"/>
    </source>
</evidence>
<reference evidence="9" key="1">
    <citation type="journal article" date="2019" name="Int. J. Syst. Evol. Microbiol.">
        <title>The Global Catalogue of Microorganisms (GCM) 10K type strain sequencing project: providing services to taxonomists for standard genome sequencing and annotation.</title>
        <authorList>
            <consortium name="The Broad Institute Genomics Platform"/>
            <consortium name="The Broad Institute Genome Sequencing Center for Infectious Disease"/>
            <person name="Wu L."/>
            <person name="Ma J."/>
        </authorList>
    </citation>
    <scope>NUCLEOTIDE SEQUENCE [LARGE SCALE GENOMIC DNA]</scope>
    <source>
        <strain evidence="9">CGMCC 4.7289</strain>
    </source>
</reference>
<feature type="transmembrane region" description="Helical" evidence="6">
    <location>
        <begin position="474"/>
        <end position="493"/>
    </location>
</feature>
<feature type="transmembrane region" description="Helical" evidence="6">
    <location>
        <begin position="204"/>
        <end position="222"/>
    </location>
</feature>
<feature type="domain" description="Major facilitator superfamily (MFS) profile" evidence="7">
    <location>
        <begin position="14"/>
        <end position="498"/>
    </location>
</feature>
<evidence type="ECO:0000256" key="3">
    <source>
        <dbReference type="ARBA" id="ARBA00022989"/>
    </source>
</evidence>
<keyword evidence="4 6" id="KW-0472">Membrane</keyword>
<organism evidence="8 9">
    <name type="scientific">Hamadaea flava</name>
    <dbReference type="NCBI Taxonomy" id="1742688"/>
    <lineage>
        <taxon>Bacteria</taxon>
        <taxon>Bacillati</taxon>
        <taxon>Actinomycetota</taxon>
        <taxon>Actinomycetes</taxon>
        <taxon>Micromonosporales</taxon>
        <taxon>Micromonosporaceae</taxon>
        <taxon>Hamadaea</taxon>
    </lineage>
</organism>
<dbReference type="PROSITE" id="PS50850">
    <property type="entry name" value="MFS"/>
    <property type="match status" value="1"/>
</dbReference>
<dbReference type="Gene3D" id="1.20.1720.10">
    <property type="entry name" value="Multidrug resistance protein D"/>
    <property type="match status" value="1"/>
</dbReference>
<comment type="subcellular location">
    <subcellularLocation>
        <location evidence="1">Cell membrane</location>
        <topology evidence="1">Multi-pass membrane protein</topology>
    </subcellularLocation>
</comment>
<name>A0ABV8LM59_9ACTN</name>
<dbReference type="Proteomes" id="UP001595816">
    <property type="component" value="Unassembled WGS sequence"/>
</dbReference>
<keyword evidence="9" id="KW-1185">Reference proteome</keyword>
<dbReference type="Pfam" id="PF07690">
    <property type="entry name" value="MFS_1"/>
    <property type="match status" value="1"/>
</dbReference>
<keyword evidence="3 6" id="KW-1133">Transmembrane helix</keyword>
<evidence type="ECO:0000259" key="7">
    <source>
        <dbReference type="PROSITE" id="PS50850"/>
    </source>
</evidence>
<dbReference type="PANTHER" id="PTHR42718:SF42">
    <property type="entry name" value="EXPORT PROTEIN"/>
    <property type="match status" value="1"/>
</dbReference>
<feature type="transmembrane region" description="Helical" evidence="6">
    <location>
        <begin position="108"/>
        <end position="129"/>
    </location>
</feature>
<dbReference type="Gene3D" id="1.20.1250.20">
    <property type="entry name" value="MFS general substrate transporter like domains"/>
    <property type="match status" value="1"/>
</dbReference>
<evidence type="ECO:0000256" key="4">
    <source>
        <dbReference type="ARBA" id="ARBA00023136"/>
    </source>
</evidence>
<feature type="transmembrane region" description="Helical" evidence="6">
    <location>
        <begin position="307"/>
        <end position="325"/>
    </location>
</feature>
<proteinExistence type="predicted"/>
<feature type="transmembrane region" description="Helical" evidence="6">
    <location>
        <begin position="234"/>
        <end position="254"/>
    </location>
</feature>
<feature type="region of interest" description="Disordered" evidence="5">
    <location>
        <begin position="499"/>
        <end position="529"/>
    </location>
</feature>
<dbReference type="PANTHER" id="PTHR42718">
    <property type="entry name" value="MAJOR FACILITATOR SUPERFAMILY MULTIDRUG TRANSPORTER MFSC"/>
    <property type="match status" value="1"/>
</dbReference>
<accession>A0ABV8LM59</accession>
<comment type="caution">
    <text evidence="8">The sequence shown here is derived from an EMBL/GenBank/DDBJ whole genome shotgun (WGS) entry which is preliminary data.</text>
</comment>
<protein>
    <submittedName>
        <fullName evidence="8">MFS transporter</fullName>
    </submittedName>
</protein>
<dbReference type="InterPro" id="IPR020846">
    <property type="entry name" value="MFS_dom"/>
</dbReference>
<sequence>MSTTEPSATKRRLILLVLVGSQLLVWIDNTILGNALEVLADPTHGLAASPGQLQWAIGSYTLVFATLMFTAGALGDRYGHRLVLGVGMAVFGASSLWAAYASSPGELIAARAVMGAGSALVMPATMAVLTWTFQGAARAQAFALLSSAAGVGIAIGPVLSGALLSRFWWGSVFLINLPIVALSLLGIIALLPEFKPPAARALDLPGLALSVSGLGLLAYGLIRAGQVAAWDRPEVWGTVVAGLALLAAFVAVELKARQPSFDPRLLARRVFGGGTAGLGLLFLAMTANSFYSAFYLQGARGYSPLEAGLLALPAAVGVMIAAPLANQLVRRTSVRAVTATALTVAGLAMGSWSLVGLTTPIGVLEVLMLIQGSAIGMVIAPVTTAVMGTLPLERAGAGSAVSNTVRQTGAVLGIALGGTIMSIVYRSSVTPSLGALPADLRSRALVSAEYARSLGDPGVTTAANDAFVHSLHVTTLWTMAAALVGALVLAVFLRPSPAPAPGATAPEAAASGADAPSLAASSSPHSLSR</sequence>
<feature type="transmembrane region" description="Helical" evidence="6">
    <location>
        <begin position="141"/>
        <end position="162"/>
    </location>
</feature>
<feature type="transmembrane region" description="Helical" evidence="6">
    <location>
        <begin position="12"/>
        <end position="33"/>
    </location>
</feature>
<evidence type="ECO:0000313" key="9">
    <source>
        <dbReference type="Proteomes" id="UP001595816"/>
    </source>
</evidence>
<dbReference type="CDD" id="cd17321">
    <property type="entry name" value="MFS_MMR_MDR_like"/>
    <property type="match status" value="1"/>
</dbReference>
<dbReference type="PRINTS" id="PR01036">
    <property type="entry name" value="TCRTETB"/>
</dbReference>
<evidence type="ECO:0000256" key="1">
    <source>
        <dbReference type="ARBA" id="ARBA00004651"/>
    </source>
</evidence>
<gene>
    <name evidence="8" type="ORF">ACFOZ4_12435</name>
</gene>
<evidence type="ECO:0000313" key="8">
    <source>
        <dbReference type="EMBL" id="MFC4131412.1"/>
    </source>
</evidence>
<feature type="transmembrane region" description="Helical" evidence="6">
    <location>
        <begin position="82"/>
        <end position="102"/>
    </location>
</feature>
<feature type="transmembrane region" description="Helical" evidence="6">
    <location>
        <begin position="367"/>
        <end position="392"/>
    </location>
</feature>
<feature type="transmembrane region" description="Helical" evidence="6">
    <location>
        <begin position="168"/>
        <end position="192"/>
    </location>
</feature>
<dbReference type="RefSeq" id="WP_253754920.1">
    <property type="nucleotide sequence ID" value="NZ_JAMZDZ010000001.1"/>
</dbReference>
<keyword evidence="2 6" id="KW-0812">Transmembrane</keyword>
<feature type="transmembrane region" description="Helical" evidence="6">
    <location>
        <begin position="337"/>
        <end position="355"/>
    </location>
</feature>
<feature type="transmembrane region" description="Helical" evidence="6">
    <location>
        <begin position="53"/>
        <end position="75"/>
    </location>
</feature>
<feature type="transmembrane region" description="Helical" evidence="6">
    <location>
        <begin position="266"/>
        <end position="287"/>
    </location>
</feature>
<dbReference type="InterPro" id="IPR036259">
    <property type="entry name" value="MFS_trans_sf"/>
</dbReference>
<evidence type="ECO:0000256" key="5">
    <source>
        <dbReference type="SAM" id="MobiDB-lite"/>
    </source>
</evidence>
<dbReference type="InterPro" id="IPR011701">
    <property type="entry name" value="MFS"/>
</dbReference>
<feature type="transmembrane region" description="Helical" evidence="6">
    <location>
        <begin position="404"/>
        <end position="425"/>
    </location>
</feature>
<evidence type="ECO:0000256" key="2">
    <source>
        <dbReference type="ARBA" id="ARBA00022692"/>
    </source>
</evidence>
<dbReference type="SUPFAM" id="SSF103473">
    <property type="entry name" value="MFS general substrate transporter"/>
    <property type="match status" value="1"/>
</dbReference>
<feature type="compositionally biased region" description="Low complexity" evidence="5">
    <location>
        <begin position="501"/>
        <end position="529"/>
    </location>
</feature>
<dbReference type="EMBL" id="JBHSAY010000006">
    <property type="protein sequence ID" value="MFC4131412.1"/>
    <property type="molecule type" value="Genomic_DNA"/>
</dbReference>